<evidence type="ECO:0000313" key="1">
    <source>
        <dbReference type="EMBL" id="QHW08608.1"/>
    </source>
</evidence>
<proteinExistence type="predicted"/>
<dbReference type="EMBL" id="MN220716">
    <property type="protein sequence ID" value="QHW08608.1"/>
    <property type="molecule type" value="Genomic_DNA"/>
</dbReference>
<reference evidence="1" key="1">
    <citation type="journal article" date="2019" name="J. Antimicrob. Chemother.">
        <title>A novel SCCmec type V variant in porcine MRSA ST398 from China.</title>
        <authorList>
            <person name="Ji X."/>
            <person name="Kruger H."/>
            <person name="Fessler A.T."/>
            <person name="Liu J."/>
            <person name="Zeng Z."/>
            <person name="Wang Y."/>
            <person name="Wu C."/>
            <person name="Schwarz S."/>
        </authorList>
    </citation>
    <scope>NUCLEOTIDE SEQUENCE</scope>
    <source>
        <strain evidence="1">SHP6P021P</strain>
    </source>
</reference>
<name>A0A6C0NCK6_STAAU</name>
<protein>
    <submittedName>
        <fullName evidence="1">Uncharacterized protein</fullName>
    </submittedName>
</protein>
<dbReference type="AlphaFoldDB" id="A0A6C0NCK6"/>
<organism evidence="1">
    <name type="scientific">Staphylococcus aureus</name>
    <dbReference type="NCBI Taxonomy" id="1280"/>
    <lineage>
        <taxon>Bacteria</taxon>
        <taxon>Bacillati</taxon>
        <taxon>Bacillota</taxon>
        <taxon>Bacilli</taxon>
        <taxon>Bacillales</taxon>
        <taxon>Staphylococcaceae</taxon>
        <taxon>Staphylococcus</taxon>
    </lineage>
</organism>
<sequence>MIKRYVYENNINLIKSLYASDFWTTLKEEAKYYKRNNKLKKDNSLSKLKSLIDVIYIDSDAVDKALVAEMPDFYNEMECQQFFRHFSCVYL</sequence>
<accession>A0A6C0NCK6</accession>